<dbReference type="RefSeq" id="WP_077752285.1">
    <property type="nucleotide sequence ID" value="NZ_CP014782.1"/>
</dbReference>
<accession>A0A1S6HNI0</accession>
<dbReference type="STRING" id="225848.Sps_01910"/>
<evidence type="ECO:0000313" key="2">
    <source>
        <dbReference type="Proteomes" id="UP000189545"/>
    </source>
</evidence>
<proteinExistence type="predicted"/>
<gene>
    <name evidence="1" type="ORF">Sps_01910</name>
</gene>
<dbReference type="KEGG" id="spsw:Sps_01910"/>
<sequence>MNICIDDNRHLRRFFYQYADYHTEILSDITERLPRLLTLHNGKIKPVKHAKHHQLQVLEYKVVFDGCMACRVAFTVDKHTIKVIFISDILFKAQFCKLLAKTALLD</sequence>
<dbReference type="AlphaFoldDB" id="A0A1S6HNI0"/>
<protein>
    <submittedName>
        <fullName evidence="1">Uncharacterized protein</fullName>
    </submittedName>
</protein>
<evidence type="ECO:0000313" key="1">
    <source>
        <dbReference type="EMBL" id="AQS37070.1"/>
    </source>
</evidence>
<organism evidence="1 2">
    <name type="scientific">Shewanella psychrophila</name>
    <dbReference type="NCBI Taxonomy" id="225848"/>
    <lineage>
        <taxon>Bacteria</taxon>
        <taxon>Pseudomonadati</taxon>
        <taxon>Pseudomonadota</taxon>
        <taxon>Gammaproteobacteria</taxon>
        <taxon>Alteromonadales</taxon>
        <taxon>Shewanellaceae</taxon>
        <taxon>Shewanella</taxon>
    </lineage>
</organism>
<dbReference type="EMBL" id="CP014782">
    <property type="protein sequence ID" value="AQS37070.1"/>
    <property type="molecule type" value="Genomic_DNA"/>
</dbReference>
<name>A0A1S6HNI0_9GAMM</name>
<dbReference type="OrthoDB" id="5820313at2"/>
<dbReference type="Proteomes" id="UP000189545">
    <property type="component" value="Chromosome"/>
</dbReference>
<keyword evidence="2" id="KW-1185">Reference proteome</keyword>
<reference evidence="1 2" key="1">
    <citation type="submission" date="2016-03" db="EMBL/GenBank/DDBJ databases">
        <title>Complete genome sequence of Shewanella psychrophila WP2, a deep sea bacterium isolated from west Pacific sediment.</title>
        <authorList>
            <person name="Xu G."/>
            <person name="Jian H."/>
        </authorList>
    </citation>
    <scope>NUCLEOTIDE SEQUENCE [LARGE SCALE GENOMIC DNA]</scope>
    <source>
        <strain evidence="1 2">WP2</strain>
    </source>
</reference>